<accession>A0AAV4WJF8</accession>
<evidence type="ECO:0000313" key="2">
    <source>
        <dbReference type="Proteomes" id="UP001054945"/>
    </source>
</evidence>
<protein>
    <submittedName>
        <fullName evidence="1">Uncharacterized protein</fullName>
    </submittedName>
</protein>
<comment type="caution">
    <text evidence="1">The sequence shown here is derived from an EMBL/GenBank/DDBJ whole genome shotgun (WGS) entry which is preliminary data.</text>
</comment>
<name>A0AAV4WJF8_CAEEX</name>
<reference evidence="1 2" key="1">
    <citation type="submission" date="2021-06" db="EMBL/GenBank/DDBJ databases">
        <title>Caerostris extrusa draft genome.</title>
        <authorList>
            <person name="Kono N."/>
            <person name="Arakawa K."/>
        </authorList>
    </citation>
    <scope>NUCLEOTIDE SEQUENCE [LARGE SCALE GENOMIC DNA]</scope>
</reference>
<dbReference type="Proteomes" id="UP001054945">
    <property type="component" value="Unassembled WGS sequence"/>
</dbReference>
<sequence length="160" mass="18474">MKKKNFLLESPSDLADNALVSEAKRILLRKLKREVEPKTPATLLNIRRTLKGIGKCRQEFSHPLTFETVNTKQLKSVKRETPTCPARKSVVTLEAGERNLSEFQPWQLKSIPSTEDGSIWVTWDVGLRLALWLVIVSFNPQRVVRNKYCERALLIIRHIR</sequence>
<evidence type="ECO:0000313" key="1">
    <source>
        <dbReference type="EMBL" id="GIY82772.1"/>
    </source>
</evidence>
<dbReference type="EMBL" id="BPLR01016283">
    <property type="protein sequence ID" value="GIY82772.1"/>
    <property type="molecule type" value="Genomic_DNA"/>
</dbReference>
<keyword evidence="2" id="KW-1185">Reference proteome</keyword>
<gene>
    <name evidence="1" type="ORF">CEXT_277071</name>
</gene>
<dbReference type="AlphaFoldDB" id="A0AAV4WJF8"/>
<organism evidence="1 2">
    <name type="scientific">Caerostris extrusa</name>
    <name type="common">Bark spider</name>
    <name type="synonym">Caerostris bankana</name>
    <dbReference type="NCBI Taxonomy" id="172846"/>
    <lineage>
        <taxon>Eukaryota</taxon>
        <taxon>Metazoa</taxon>
        <taxon>Ecdysozoa</taxon>
        <taxon>Arthropoda</taxon>
        <taxon>Chelicerata</taxon>
        <taxon>Arachnida</taxon>
        <taxon>Araneae</taxon>
        <taxon>Araneomorphae</taxon>
        <taxon>Entelegynae</taxon>
        <taxon>Araneoidea</taxon>
        <taxon>Araneidae</taxon>
        <taxon>Caerostris</taxon>
    </lineage>
</organism>
<proteinExistence type="predicted"/>